<reference evidence="6 7" key="1">
    <citation type="journal article" date="2008" name="Int. J. Syst. Evol. Microbiol.">
        <title>Description of Roseateles aquatilis sp. nov. and Roseateles terrae sp. nov., in the class Betaproteobacteria, and emended description of the genus Roseateles.</title>
        <authorList>
            <person name="Gomila M."/>
            <person name="Bowien B."/>
            <person name="Falsen E."/>
            <person name="Moore E.R."/>
            <person name="Lalucat J."/>
        </authorList>
    </citation>
    <scope>NUCLEOTIDE SEQUENCE [LARGE SCALE GENOMIC DNA]</scope>
    <source>
        <strain evidence="6 7">CCUG 48205</strain>
    </source>
</reference>
<protein>
    <submittedName>
        <fullName evidence="6">Succinylglutamate desuccinylase</fullName>
    </submittedName>
</protein>
<evidence type="ECO:0000256" key="2">
    <source>
        <dbReference type="ARBA" id="ARBA00022723"/>
    </source>
</evidence>
<dbReference type="AlphaFoldDB" id="A0A246JK82"/>
<gene>
    <name evidence="6" type="ORF">CDN99_00410</name>
</gene>
<dbReference type="InterPro" id="IPR053138">
    <property type="entry name" value="N-alpha-Ac-DABA_deacetylase"/>
</dbReference>
<dbReference type="OrthoDB" id="527673at2"/>
<dbReference type="InterPro" id="IPR055438">
    <property type="entry name" value="AstE_AspA_cat"/>
</dbReference>
<dbReference type="SUPFAM" id="SSF53187">
    <property type="entry name" value="Zn-dependent exopeptidases"/>
    <property type="match status" value="1"/>
</dbReference>
<accession>A0A246JK82</accession>
<comment type="caution">
    <text evidence="6">The sequence shown here is derived from an EMBL/GenBank/DDBJ whole genome shotgun (WGS) entry which is preliminary data.</text>
</comment>
<name>A0A246JK82_9BURK</name>
<dbReference type="GO" id="GO:0016788">
    <property type="term" value="F:hydrolase activity, acting on ester bonds"/>
    <property type="evidence" value="ECO:0007669"/>
    <property type="project" value="InterPro"/>
</dbReference>
<comment type="cofactor">
    <cofactor evidence="1">
        <name>Zn(2+)</name>
        <dbReference type="ChEBI" id="CHEBI:29105"/>
    </cofactor>
</comment>
<feature type="domain" description="Succinylglutamate desuccinylase/Aspartoacylase catalytic" evidence="5">
    <location>
        <begin position="29"/>
        <end position="265"/>
    </location>
</feature>
<dbReference type="CDD" id="cd06250">
    <property type="entry name" value="M14_PaAOTO_like"/>
    <property type="match status" value="1"/>
</dbReference>
<evidence type="ECO:0000313" key="7">
    <source>
        <dbReference type="Proteomes" id="UP000197468"/>
    </source>
</evidence>
<dbReference type="RefSeq" id="WP_088382155.1">
    <property type="nucleotide sequence ID" value="NZ_NIOF01000001.1"/>
</dbReference>
<evidence type="ECO:0000256" key="1">
    <source>
        <dbReference type="ARBA" id="ARBA00001947"/>
    </source>
</evidence>
<dbReference type="Pfam" id="PF24827">
    <property type="entry name" value="AstE_AspA_cat"/>
    <property type="match status" value="1"/>
</dbReference>
<dbReference type="GO" id="GO:0046872">
    <property type="term" value="F:metal ion binding"/>
    <property type="evidence" value="ECO:0007669"/>
    <property type="project" value="UniProtKB-KW"/>
</dbReference>
<dbReference type="PANTHER" id="PTHR37326:SF1">
    <property type="entry name" value="BLL3975 PROTEIN"/>
    <property type="match status" value="1"/>
</dbReference>
<sequence length="375" mass="40476">MQVRQHPLPSPAPGTRRELVSLHYGQPGQGQKVYIQASLHADELPGMLTAWHLRRQLDALEAAGRLAGEVVLVPMANPIGLSQWWLQSHLGRFESLSGENFNRHYPEYIEAAAHVAEARLGADPTQNVAVLRAALKTEVQSAPADTELKALRKTLMLLACDADVVLDLHCDAQAVMHLYTETPCWPQCEPLAAFLGAGVTLLATDSGDNPFDEACSQVWWKWARHFGDRFPIPQACLSVTVELRGQQDVHHDLAEKDAQAIVDFLTWRGVIAADGAAPVVPAAVGDARPLAGSMPIQSPVAGVLTFLREVGETVRAGDVIAHVIDPITASVTELKSPVDGLLFARDTLRLVTTGARVAKVAGREATRIGKLLGAR</sequence>
<keyword evidence="3" id="KW-0378">Hydrolase</keyword>
<dbReference type="PANTHER" id="PTHR37326">
    <property type="entry name" value="BLL3975 PROTEIN"/>
    <property type="match status" value="1"/>
</dbReference>
<organism evidence="6 7">
    <name type="scientific">Roseateles aquatilis</name>
    <dbReference type="NCBI Taxonomy" id="431061"/>
    <lineage>
        <taxon>Bacteria</taxon>
        <taxon>Pseudomonadati</taxon>
        <taxon>Pseudomonadota</taxon>
        <taxon>Betaproteobacteria</taxon>
        <taxon>Burkholderiales</taxon>
        <taxon>Sphaerotilaceae</taxon>
        <taxon>Roseateles</taxon>
    </lineage>
</organism>
<dbReference type="Gene3D" id="3.40.630.10">
    <property type="entry name" value="Zn peptidases"/>
    <property type="match status" value="1"/>
</dbReference>
<dbReference type="EMBL" id="NIOF01000001">
    <property type="protein sequence ID" value="OWQ93007.1"/>
    <property type="molecule type" value="Genomic_DNA"/>
</dbReference>
<keyword evidence="4" id="KW-0862">Zinc</keyword>
<proteinExistence type="predicted"/>
<evidence type="ECO:0000256" key="3">
    <source>
        <dbReference type="ARBA" id="ARBA00022801"/>
    </source>
</evidence>
<evidence type="ECO:0000259" key="5">
    <source>
        <dbReference type="Pfam" id="PF24827"/>
    </source>
</evidence>
<evidence type="ECO:0000256" key="4">
    <source>
        <dbReference type="ARBA" id="ARBA00022833"/>
    </source>
</evidence>
<dbReference type="Proteomes" id="UP000197468">
    <property type="component" value="Unassembled WGS sequence"/>
</dbReference>
<evidence type="ECO:0000313" key="6">
    <source>
        <dbReference type="EMBL" id="OWQ93007.1"/>
    </source>
</evidence>
<keyword evidence="7" id="KW-1185">Reference proteome</keyword>
<keyword evidence="2" id="KW-0479">Metal-binding</keyword>